<evidence type="ECO:0000256" key="2">
    <source>
        <dbReference type="ARBA" id="ARBA00007991"/>
    </source>
</evidence>
<evidence type="ECO:0000256" key="3">
    <source>
        <dbReference type="ARBA" id="ARBA00022448"/>
    </source>
</evidence>
<dbReference type="PANTHER" id="PTHR12363:SF33">
    <property type="entry name" value="IMPORTIN-13"/>
    <property type="match status" value="1"/>
</dbReference>
<evidence type="ECO:0000313" key="8">
    <source>
        <dbReference type="Proteomes" id="UP000054342"/>
    </source>
</evidence>
<dbReference type="OrthoDB" id="2016913at2759"/>
<organism evidence="7 8">
    <name type="scientific">Exophiala xenobiotica</name>
    <dbReference type="NCBI Taxonomy" id="348802"/>
    <lineage>
        <taxon>Eukaryota</taxon>
        <taxon>Fungi</taxon>
        <taxon>Dikarya</taxon>
        <taxon>Ascomycota</taxon>
        <taxon>Pezizomycotina</taxon>
        <taxon>Eurotiomycetes</taxon>
        <taxon>Chaetothyriomycetidae</taxon>
        <taxon>Chaetothyriales</taxon>
        <taxon>Herpotrichiellaceae</taxon>
        <taxon>Exophiala</taxon>
    </lineage>
</organism>
<keyword evidence="5" id="KW-0539">Nucleus</keyword>
<sequence length="1014" mass="113006">MEQLIRELNDPGNQAAPERINEIQRQIQRLQRDKSAWQGGLDLLQHDEAIIRFYGALTLTIKINADWDNDGIGKDEQMKQYLLGKLMSHYVRLITLPDSNFVLQKFCSTLVTFFAKPDSEWQYPIRHLFACLLGGQHMSEAALPTMQQLCEAATNCSDYQLKGVLMLVRIMAEDLVGHTSSAVTENRIARRLAANCLDAWQLFDFSLHRVIEREDRQAATSQIAPDSTELLQMVLQAMPFWTSTIKHECLQLDSDIIRRIEGIAKECIRFAVGLLDSDSFLGHVLQLLIHLQQSSAKILQDAVPNFPATVAESKRAKEIVYLLGQGDFSAEGILYVDLLESIMSRVDTTTSEYLRSGRYNEVVQTLRRLLRCEGVAVIEDPVCQIALEKISEIVEGFADWEEGDLTATFIRDLAAEACDACLSKIQIPQEQMSIATQDWDADERAKFQDFRYDVHDFFQSAFGVLGNALIEGIVKTILSQVDNPDWSAFEAATFSLTAFSDTMSFDPDTYDSLITTVLSSAPWHYVLQSGTAVPDKARQTGIRFIADNVVYLRRHPDSMVLVLNFLFSSLHLQASASAASKAIYSLCESHRNTLTEGLPQFMASLTTVGDLAEAESHRLYAAVAAIIQALPTEEAKIQPLTELLASIRSVSAVLNEEVQDQGERQRLCIDAMQTLASIGKGLRSPHDVPIDLESSGTQQSIFWHNGPGASVQRDVLNLYHAILLKMQPQADTTFIEACCDFIKSGFTEQHPSPFKFPDSVGLDLVTHWLTLENPTIDTTMTCASSFLAAVESNNIESCLRGILYPVITNQQTTLSSYHQAQQRPSSNFASASLDFLGRLMMKWGTAWFFMPDADEMLRVAFELSLVLMAEPDTLPRRSAASFFATVVDCSAPGGPLVMETSQRISVIFHAFGPRMLSLLVRLLGGDCARSEIESLSETLKKSVQRQPMLTKTVLREAVKEEAGVMTEKSLKATSVEQRNRFVAQVEALRGGRKTNDIVKEFWLACRGSGFGYIT</sequence>
<dbReference type="GO" id="GO:0005737">
    <property type="term" value="C:cytoplasm"/>
    <property type="evidence" value="ECO:0007669"/>
    <property type="project" value="TreeGrafter"/>
</dbReference>
<reference evidence="7 8" key="1">
    <citation type="submission" date="2015-01" db="EMBL/GenBank/DDBJ databases">
        <title>The Genome Sequence of Exophiala xenobiotica CBS118157.</title>
        <authorList>
            <consortium name="The Broad Institute Genomics Platform"/>
            <person name="Cuomo C."/>
            <person name="de Hoog S."/>
            <person name="Gorbushina A."/>
            <person name="Stielow B."/>
            <person name="Teixiera M."/>
            <person name="Abouelleil A."/>
            <person name="Chapman S.B."/>
            <person name="Priest M."/>
            <person name="Young S.K."/>
            <person name="Wortman J."/>
            <person name="Nusbaum C."/>
            <person name="Birren B."/>
        </authorList>
    </citation>
    <scope>NUCLEOTIDE SEQUENCE [LARGE SCALE GENOMIC DNA]</scope>
    <source>
        <strain evidence="7 8">CBS 118157</strain>
    </source>
</reference>
<dbReference type="STRING" id="348802.A0A0D2BW65"/>
<feature type="coiled-coil region" evidence="6">
    <location>
        <begin position="13"/>
        <end position="40"/>
    </location>
</feature>
<accession>A0A0D2BW65</accession>
<dbReference type="InterPro" id="IPR011989">
    <property type="entry name" value="ARM-like"/>
</dbReference>
<evidence type="ECO:0000256" key="5">
    <source>
        <dbReference type="ARBA" id="ARBA00023242"/>
    </source>
</evidence>
<dbReference type="PANTHER" id="PTHR12363">
    <property type="entry name" value="TRANSPORTIN 3 AND IMPORTIN 13"/>
    <property type="match status" value="1"/>
</dbReference>
<evidence type="ECO:0000256" key="4">
    <source>
        <dbReference type="ARBA" id="ARBA00022927"/>
    </source>
</evidence>
<dbReference type="AlphaFoldDB" id="A0A0D2BW65"/>
<dbReference type="Pfam" id="PF24140">
    <property type="entry name" value="TPR_TNPO3_IPO13_3rd"/>
    <property type="match status" value="1"/>
</dbReference>
<dbReference type="Gene3D" id="1.25.10.10">
    <property type="entry name" value="Leucine-rich Repeat Variant"/>
    <property type="match status" value="1"/>
</dbReference>
<dbReference type="HOGENOM" id="CLU_005271_0_0_1"/>
<dbReference type="InterPro" id="IPR057942">
    <property type="entry name" value="TPR_TNPO3_IPO13_3rd"/>
</dbReference>
<name>A0A0D2BW65_9EURO</name>
<dbReference type="RefSeq" id="XP_013317300.1">
    <property type="nucleotide sequence ID" value="XM_013461846.1"/>
</dbReference>
<dbReference type="InterPro" id="IPR016024">
    <property type="entry name" value="ARM-type_fold"/>
</dbReference>
<dbReference type="GeneID" id="25327260"/>
<evidence type="ECO:0000256" key="6">
    <source>
        <dbReference type="SAM" id="Coils"/>
    </source>
</evidence>
<comment type="similarity">
    <text evidence="2">Belongs to the importin beta family.</text>
</comment>
<evidence type="ECO:0000256" key="1">
    <source>
        <dbReference type="ARBA" id="ARBA00004123"/>
    </source>
</evidence>
<evidence type="ECO:0000313" key="7">
    <source>
        <dbReference type="EMBL" id="KIW56716.1"/>
    </source>
</evidence>
<dbReference type="GO" id="GO:0005634">
    <property type="term" value="C:nucleus"/>
    <property type="evidence" value="ECO:0007669"/>
    <property type="project" value="UniProtKB-SubCell"/>
</dbReference>
<keyword evidence="4" id="KW-0653">Protein transport</keyword>
<keyword evidence="3" id="KW-0813">Transport</keyword>
<keyword evidence="8" id="KW-1185">Reference proteome</keyword>
<dbReference type="InterPro" id="IPR051345">
    <property type="entry name" value="Importin_beta-like_NTR"/>
</dbReference>
<proteinExistence type="inferred from homology"/>
<comment type="subcellular location">
    <subcellularLocation>
        <location evidence="1">Nucleus</location>
    </subcellularLocation>
</comment>
<dbReference type="SUPFAM" id="SSF48371">
    <property type="entry name" value="ARM repeat"/>
    <property type="match status" value="1"/>
</dbReference>
<protein>
    <recommendedName>
        <fullName evidence="9">Importin N-terminal domain-containing protein</fullName>
    </recommendedName>
</protein>
<gene>
    <name evidence="7" type="ORF">PV05_05352</name>
</gene>
<evidence type="ECO:0008006" key="9">
    <source>
        <dbReference type="Google" id="ProtNLM"/>
    </source>
</evidence>
<dbReference type="EMBL" id="KN847319">
    <property type="protein sequence ID" value="KIW56716.1"/>
    <property type="molecule type" value="Genomic_DNA"/>
</dbReference>
<dbReference type="Proteomes" id="UP000054342">
    <property type="component" value="Unassembled WGS sequence"/>
</dbReference>
<keyword evidence="6" id="KW-0175">Coiled coil</keyword>
<dbReference type="GO" id="GO:0006606">
    <property type="term" value="P:protein import into nucleus"/>
    <property type="evidence" value="ECO:0007669"/>
    <property type="project" value="TreeGrafter"/>
</dbReference>